<comment type="catalytic activity">
    <reaction evidence="10">
        <text>D-glycero-beta-D-manno-heptose 1-phosphate + ATP + H(+) = ADP-D-glycero-beta-D-manno-heptose + diphosphate</text>
        <dbReference type="Rhea" id="RHEA:27465"/>
        <dbReference type="ChEBI" id="CHEBI:15378"/>
        <dbReference type="ChEBI" id="CHEBI:30616"/>
        <dbReference type="ChEBI" id="CHEBI:33019"/>
        <dbReference type="ChEBI" id="CHEBI:59967"/>
        <dbReference type="ChEBI" id="CHEBI:61593"/>
        <dbReference type="EC" id="2.7.7.70"/>
    </reaction>
</comment>
<dbReference type="PROSITE" id="PS00583">
    <property type="entry name" value="PFKB_KINASES_1"/>
    <property type="match status" value="1"/>
</dbReference>
<dbReference type="InterPro" id="IPR002173">
    <property type="entry name" value="Carboh/pur_kinase_PfkB_CS"/>
</dbReference>
<dbReference type="Pfam" id="PF00294">
    <property type="entry name" value="PfkB"/>
    <property type="match status" value="1"/>
</dbReference>
<dbReference type="GO" id="GO:0005829">
    <property type="term" value="C:cytosol"/>
    <property type="evidence" value="ECO:0007669"/>
    <property type="project" value="TreeGrafter"/>
</dbReference>
<keyword evidence="9" id="KW-0119">Carbohydrate metabolism</keyword>
<dbReference type="AlphaFoldDB" id="A0AAE6ZED9"/>
<evidence type="ECO:0000313" key="14">
    <source>
        <dbReference type="Proteomes" id="UP000502421"/>
    </source>
</evidence>
<dbReference type="InterPro" id="IPR029056">
    <property type="entry name" value="Ribokinase-like"/>
</dbReference>
<dbReference type="InterPro" id="IPR011914">
    <property type="entry name" value="RfaE_dom_II"/>
</dbReference>
<dbReference type="Pfam" id="PF01467">
    <property type="entry name" value="CTP_transf_like"/>
    <property type="match status" value="1"/>
</dbReference>
<evidence type="ECO:0000256" key="5">
    <source>
        <dbReference type="ARBA" id="ARBA00022741"/>
    </source>
</evidence>
<dbReference type="InterPro" id="IPR011611">
    <property type="entry name" value="PfkB_dom"/>
</dbReference>
<keyword evidence="8" id="KW-0511">Multifunctional enzyme</keyword>
<dbReference type="InterPro" id="IPR014729">
    <property type="entry name" value="Rossmann-like_a/b/a_fold"/>
</dbReference>
<dbReference type="NCBIfam" id="TIGR00125">
    <property type="entry name" value="cyt_tran_rel"/>
    <property type="match status" value="1"/>
</dbReference>
<protein>
    <recommendedName>
        <fullName evidence="2">D-glycero-beta-D-manno-heptose 1-phosphate adenylyltransferase</fullName>
        <ecNumber evidence="2">2.7.7.70</ecNumber>
    </recommendedName>
</protein>
<keyword evidence="4 13" id="KW-0548">Nucleotidyltransferase</keyword>
<evidence type="ECO:0000256" key="6">
    <source>
        <dbReference type="ARBA" id="ARBA00022777"/>
    </source>
</evidence>
<dbReference type="EC" id="2.7.7.70" evidence="2"/>
<dbReference type="InterPro" id="IPR004821">
    <property type="entry name" value="Cyt_trans-like"/>
</dbReference>
<dbReference type="Gene3D" id="3.40.50.620">
    <property type="entry name" value="HUPs"/>
    <property type="match status" value="1"/>
</dbReference>
<evidence type="ECO:0000256" key="7">
    <source>
        <dbReference type="ARBA" id="ARBA00022840"/>
    </source>
</evidence>
<dbReference type="Proteomes" id="UP000502421">
    <property type="component" value="Chromosome"/>
</dbReference>
<dbReference type="GO" id="GO:0016773">
    <property type="term" value="F:phosphotransferase activity, alcohol group as acceptor"/>
    <property type="evidence" value="ECO:0007669"/>
    <property type="project" value="InterPro"/>
</dbReference>
<dbReference type="NCBIfam" id="TIGR02199">
    <property type="entry name" value="rfaE_dom_II"/>
    <property type="match status" value="1"/>
</dbReference>
<name>A0AAE6ZED9_9BACT</name>
<dbReference type="PANTHER" id="PTHR46969:SF1">
    <property type="entry name" value="BIFUNCTIONAL PROTEIN HLDE"/>
    <property type="match status" value="1"/>
</dbReference>
<evidence type="ECO:0000256" key="10">
    <source>
        <dbReference type="ARBA" id="ARBA00047428"/>
    </source>
</evidence>
<dbReference type="RefSeq" id="WP_168802363.1">
    <property type="nucleotide sequence ID" value="NZ_CP051205.1"/>
</dbReference>
<evidence type="ECO:0000256" key="9">
    <source>
        <dbReference type="ARBA" id="ARBA00023277"/>
    </source>
</evidence>
<dbReference type="EMBL" id="CP051205">
    <property type="protein sequence ID" value="QJB30077.1"/>
    <property type="molecule type" value="Genomic_DNA"/>
</dbReference>
<accession>A0AAE6ZED9</accession>
<evidence type="ECO:0000256" key="4">
    <source>
        <dbReference type="ARBA" id="ARBA00022695"/>
    </source>
</evidence>
<dbReference type="PANTHER" id="PTHR46969">
    <property type="entry name" value="BIFUNCTIONAL PROTEIN HLDE"/>
    <property type="match status" value="1"/>
</dbReference>
<comment type="pathway">
    <text evidence="1">Bacterial outer membrane biogenesis; LPS core biosynthesis.</text>
</comment>
<keyword evidence="3" id="KW-0808">Transferase</keyword>
<dbReference type="SUPFAM" id="SSF53613">
    <property type="entry name" value="Ribokinase-like"/>
    <property type="match status" value="1"/>
</dbReference>
<keyword evidence="7" id="KW-0067">ATP-binding</keyword>
<reference evidence="14" key="1">
    <citation type="submission" date="2020-04" db="EMBL/GenBank/DDBJ databases">
        <authorList>
            <person name="Kittiwongwattana C."/>
        </authorList>
    </citation>
    <scope>NUCLEOTIDE SEQUENCE [LARGE SCALE GENOMIC DNA]</scope>
    <source>
        <strain evidence="14">1310</strain>
    </source>
</reference>
<dbReference type="Gene3D" id="3.40.1190.20">
    <property type="match status" value="1"/>
</dbReference>
<dbReference type="GO" id="GO:0005524">
    <property type="term" value="F:ATP binding"/>
    <property type="evidence" value="ECO:0007669"/>
    <property type="project" value="UniProtKB-KW"/>
</dbReference>
<proteinExistence type="predicted"/>
<evidence type="ECO:0000256" key="3">
    <source>
        <dbReference type="ARBA" id="ARBA00022679"/>
    </source>
</evidence>
<dbReference type="GO" id="GO:0033785">
    <property type="term" value="F:heptose 7-phosphate kinase activity"/>
    <property type="evidence" value="ECO:0007669"/>
    <property type="project" value="TreeGrafter"/>
</dbReference>
<dbReference type="SUPFAM" id="SSF52374">
    <property type="entry name" value="Nucleotidylyl transferase"/>
    <property type="match status" value="1"/>
</dbReference>
<keyword evidence="6" id="KW-0418">Kinase</keyword>
<evidence type="ECO:0000256" key="2">
    <source>
        <dbReference type="ARBA" id="ARBA00012519"/>
    </source>
</evidence>
<sequence length="497" mass="53073">METFFKQLCAREKQFKVLVVGDLILDVYLKGRSTRLCPEAAAPVLEIATCEQALGGAGNTAYNLANMGAIVTCMGVTGNDEGALDICGLLAQQQINAAVIKAPDRGTMVKTRLVAGTQLLTRYDSGTETAISAALEQQLIAKLESCYGQYDAVVLADYHKGLFTPRVIAALESLRRLYDNFLAVDAKDLRQFASLRPSVAKPNSLEVAQLLHLQFGAGKRTEALQDVGRDLYALTGAAVTTVTLDDEGALVFIKDQLAAHTTAHKVRHPQVSGAGDTYISTYTLASLYGADPVSAATIAGMAAGIAITKDTTASCTSAELMAASAVQGKFVEDIATLAMLGTLYRNAGSRIVFTNGCFDILHSGHVNYLRNARELGDVLIVGINTDDSIRRLKGNDRPVNTLAERMEVLAGLSAVTHIIPFGEFTDDTPCELITALRPDIFVKGGDYTLETLPEAQLVEQLGGKVQLLPLVKGRSTTAIIREISSRKLSPASYKTGV</sequence>
<keyword evidence="5" id="KW-0547">Nucleotide-binding</keyword>
<feature type="domain" description="Carbohydrate kinase PfkB" evidence="11">
    <location>
        <begin position="16"/>
        <end position="316"/>
    </location>
</feature>
<evidence type="ECO:0000313" key="13">
    <source>
        <dbReference type="EMBL" id="QJB30077.1"/>
    </source>
</evidence>
<evidence type="ECO:0000256" key="8">
    <source>
        <dbReference type="ARBA" id="ARBA00023268"/>
    </source>
</evidence>
<evidence type="ECO:0000259" key="11">
    <source>
        <dbReference type="Pfam" id="PF00294"/>
    </source>
</evidence>
<dbReference type="KEGG" id="coy:HF329_01635"/>
<evidence type="ECO:0000259" key="12">
    <source>
        <dbReference type="Pfam" id="PF01467"/>
    </source>
</evidence>
<gene>
    <name evidence="13" type="primary">rfaE2</name>
    <name evidence="13" type="ORF">HF329_01635</name>
</gene>
<dbReference type="GO" id="GO:0033786">
    <property type="term" value="F:heptose-1-phosphate adenylyltransferase activity"/>
    <property type="evidence" value="ECO:0007669"/>
    <property type="project" value="TreeGrafter"/>
</dbReference>
<evidence type="ECO:0000256" key="1">
    <source>
        <dbReference type="ARBA" id="ARBA00004713"/>
    </source>
</evidence>
<feature type="domain" description="Cytidyltransferase-like" evidence="12">
    <location>
        <begin position="353"/>
        <end position="457"/>
    </location>
</feature>
<organism evidence="13 14">
    <name type="scientific">Chitinophaga oryzae</name>
    <dbReference type="NCBI Taxonomy" id="2725414"/>
    <lineage>
        <taxon>Bacteria</taxon>
        <taxon>Pseudomonadati</taxon>
        <taxon>Bacteroidota</taxon>
        <taxon>Chitinophagia</taxon>
        <taxon>Chitinophagales</taxon>
        <taxon>Chitinophagaceae</taxon>
        <taxon>Chitinophaga</taxon>
    </lineage>
</organism>